<dbReference type="EMBL" id="WNCR01000005">
    <property type="protein sequence ID" value="MTU30026.1"/>
    <property type="molecule type" value="Genomic_DNA"/>
</dbReference>
<dbReference type="Proteomes" id="UP000283732">
    <property type="component" value="Unassembled WGS sequence"/>
</dbReference>
<evidence type="ECO:0000313" key="2">
    <source>
        <dbReference type="EMBL" id="RHH79718.1"/>
    </source>
</evidence>
<dbReference type="Pfam" id="PF14054">
    <property type="entry name" value="DUF4249"/>
    <property type="match status" value="1"/>
</dbReference>
<dbReference type="InterPro" id="IPR025345">
    <property type="entry name" value="DUF4249"/>
</dbReference>
<accession>A0A3R5X0A5</accession>
<reference evidence="2 3" key="1">
    <citation type="submission" date="2018-08" db="EMBL/GenBank/DDBJ databases">
        <title>A genome reference for cultivated species of the human gut microbiota.</title>
        <authorList>
            <person name="Zou Y."/>
            <person name="Xue W."/>
            <person name="Luo G."/>
        </authorList>
    </citation>
    <scope>NUCLEOTIDE SEQUENCE [LARGE SCALE GENOMIC DNA]</scope>
    <source>
        <strain evidence="2 3">AM16-50</strain>
    </source>
</reference>
<dbReference type="PROSITE" id="PS51257">
    <property type="entry name" value="PROKAR_LIPOPROTEIN"/>
    <property type="match status" value="1"/>
</dbReference>
<comment type="caution">
    <text evidence="1">The sequence shown here is derived from an EMBL/GenBank/DDBJ whole genome shotgun (WGS) entry which is preliminary data.</text>
</comment>
<name>A0A3R5X0A5_9BACT</name>
<proteinExistence type="predicted"/>
<gene>
    <name evidence="2" type="ORF">DW191_00805</name>
    <name evidence="1" type="ORF">GMD66_12565</name>
</gene>
<dbReference type="EMBL" id="QRKC01000001">
    <property type="protein sequence ID" value="RHH79718.1"/>
    <property type="molecule type" value="Genomic_DNA"/>
</dbReference>
<organism evidence="1 4">
    <name type="scientific">Parabacteroides merdae</name>
    <dbReference type="NCBI Taxonomy" id="46503"/>
    <lineage>
        <taxon>Bacteria</taxon>
        <taxon>Pseudomonadati</taxon>
        <taxon>Bacteroidota</taxon>
        <taxon>Bacteroidia</taxon>
        <taxon>Bacteroidales</taxon>
        <taxon>Tannerellaceae</taxon>
        <taxon>Parabacteroides</taxon>
    </lineage>
</organism>
<dbReference type="AlphaFoldDB" id="A0A3R5X0A5"/>
<dbReference type="RefSeq" id="WP_122131582.1">
    <property type="nucleotide sequence ID" value="NZ_JADNJN010000030.1"/>
</dbReference>
<evidence type="ECO:0000313" key="1">
    <source>
        <dbReference type="EMBL" id="MTU30026.1"/>
    </source>
</evidence>
<protein>
    <submittedName>
        <fullName evidence="2">DUF4249 domain-containing protein</fullName>
    </submittedName>
    <submittedName>
        <fullName evidence="1">DUF4249 family protein</fullName>
    </submittedName>
</protein>
<sequence>MRYNLCVLVLLSFVLSGCEKEINLEHMRPNPKLVLNCLAVQGDTLSVELSRTWFYADNKVQDIFVSDADVKLYVNDVFRESLAETTVKYENPDFDAVLYKSSFYMPAAGDRIRLTASRKGFKNIEAVTEVPRPCAVSDFEFEQESVRDTSEWWDDYYIHLSQKNTLCFTLHDEPGEENYYLIYFRRGDAWGEKDSLRYSWFSFRPDYGSEPVFAVQNSALDQIFGYDGVGGYNGLAFSDELFDGKSYRFKIPWEISLSYTLSTDYNPYKYRCYLYSISRSYYNYMKTMNDLYESGFVGDLAEIGFAEPVRIYSNVEGGTGILGGGCLEFREFTSD</sequence>
<evidence type="ECO:0000313" key="4">
    <source>
        <dbReference type="Proteomes" id="UP000437446"/>
    </source>
</evidence>
<reference evidence="1 4" key="2">
    <citation type="journal article" date="2019" name="Nat. Med.">
        <title>A library of human gut bacterial isolates paired with longitudinal multiomics data enables mechanistic microbiome research.</title>
        <authorList>
            <person name="Poyet M."/>
            <person name="Groussin M."/>
            <person name="Gibbons S.M."/>
            <person name="Avila-Pacheco J."/>
            <person name="Jiang X."/>
            <person name="Kearney S.M."/>
            <person name="Perrotta A.R."/>
            <person name="Berdy B."/>
            <person name="Zhao S."/>
            <person name="Lieberman T.D."/>
            <person name="Swanson P.K."/>
            <person name="Smith M."/>
            <person name="Roesemann S."/>
            <person name="Alexander J.E."/>
            <person name="Rich S.A."/>
            <person name="Livny J."/>
            <person name="Vlamakis H."/>
            <person name="Clish C."/>
            <person name="Bullock K."/>
            <person name="Deik A."/>
            <person name="Scott J."/>
            <person name="Pierce K.A."/>
            <person name="Xavier R.J."/>
            <person name="Alm E.J."/>
        </authorList>
    </citation>
    <scope>NUCLEOTIDE SEQUENCE [LARGE SCALE GENOMIC DNA]</scope>
    <source>
        <strain evidence="1 4">BIOML-A25</strain>
    </source>
</reference>
<dbReference type="Proteomes" id="UP000437446">
    <property type="component" value="Unassembled WGS sequence"/>
</dbReference>
<evidence type="ECO:0000313" key="3">
    <source>
        <dbReference type="Proteomes" id="UP000283732"/>
    </source>
</evidence>